<accession>A0A7C9DRX9</accession>
<keyword evidence="1" id="KW-0472">Membrane</keyword>
<proteinExistence type="predicted"/>
<protein>
    <recommendedName>
        <fullName evidence="3">Transmembrane protein</fullName>
    </recommendedName>
</protein>
<evidence type="ECO:0000313" key="2">
    <source>
        <dbReference type="EMBL" id="MBA4646585.1"/>
    </source>
</evidence>
<reference evidence="2" key="1">
    <citation type="journal article" date="2013" name="J. Plant Res.">
        <title>Effect of fungi and light on seed germination of three Opuntia species from semiarid lands of central Mexico.</title>
        <authorList>
            <person name="Delgado-Sanchez P."/>
            <person name="Jimenez-Bremont J.F."/>
            <person name="Guerrero-Gonzalez Mde L."/>
            <person name="Flores J."/>
        </authorList>
    </citation>
    <scope>NUCLEOTIDE SEQUENCE</scope>
    <source>
        <tissue evidence="2">Cladode</tissue>
    </source>
</reference>
<evidence type="ECO:0008006" key="3">
    <source>
        <dbReference type="Google" id="ProtNLM"/>
    </source>
</evidence>
<keyword evidence="1" id="KW-1133">Transmembrane helix</keyword>
<name>A0A7C9DRX9_OPUST</name>
<feature type="transmembrane region" description="Helical" evidence="1">
    <location>
        <begin position="61"/>
        <end position="80"/>
    </location>
</feature>
<organism evidence="2">
    <name type="scientific">Opuntia streptacantha</name>
    <name type="common">Prickly pear cactus</name>
    <name type="synonym">Opuntia cardona</name>
    <dbReference type="NCBI Taxonomy" id="393608"/>
    <lineage>
        <taxon>Eukaryota</taxon>
        <taxon>Viridiplantae</taxon>
        <taxon>Streptophyta</taxon>
        <taxon>Embryophyta</taxon>
        <taxon>Tracheophyta</taxon>
        <taxon>Spermatophyta</taxon>
        <taxon>Magnoliopsida</taxon>
        <taxon>eudicotyledons</taxon>
        <taxon>Gunneridae</taxon>
        <taxon>Pentapetalae</taxon>
        <taxon>Caryophyllales</taxon>
        <taxon>Cactineae</taxon>
        <taxon>Cactaceae</taxon>
        <taxon>Opuntioideae</taxon>
        <taxon>Opuntia</taxon>
    </lineage>
</organism>
<sequence length="136" mass="15975">MVRNQFIFQQKELNINDVCFSISWQLCINSCNFSIVSKIKFSDQGLWAAQNVGGAAWCFEWVVGWLCSMSFSACIFASVATQWRSKRLKKLWIPTFFVVAWRIWMVRNKIIFHQKELNVEEVGHSVKWEVAMWTKA</sequence>
<keyword evidence="1" id="KW-0812">Transmembrane</keyword>
<reference evidence="2" key="2">
    <citation type="submission" date="2020-07" db="EMBL/GenBank/DDBJ databases">
        <authorList>
            <person name="Vera ALvarez R."/>
            <person name="Arias-Moreno D.M."/>
            <person name="Jimenez-Jacinto V."/>
            <person name="Jimenez-Bremont J.F."/>
            <person name="Swaminathan K."/>
            <person name="Moose S.P."/>
            <person name="Guerrero-Gonzalez M.L."/>
            <person name="Marino-Ramirez L."/>
            <person name="Landsman D."/>
            <person name="Rodriguez-Kessler M."/>
            <person name="Delgado-Sanchez P."/>
        </authorList>
    </citation>
    <scope>NUCLEOTIDE SEQUENCE</scope>
    <source>
        <tissue evidence="2">Cladode</tissue>
    </source>
</reference>
<dbReference type="EMBL" id="GISG01146929">
    <property type="protein sequence ID" value="MBA4646585.1"/>
    <property type="molecule type" value="Transcribed_RNA"/>
</dbReference>
<evidence type="ECO:0000256" key="1">
    <source>
        <dbReference type="SAM" id="Phobius"/>
    </source>
</evidence>
<dbReference type="AlphaFoldDB" id="A0A7C9DRX9"/>